<keyword evidence="1" id="KW-0732">Signal</keyword>
<dbReference type="EMBL" id="CAWUPB010001111">
    <property type="protein sequence ID" value="CAK7338263.1"/>
    <property type="molecule type" value="Genomic_DNA"/>
</dbReference>
<feature type="signal peptide" evidence="1">
    <location>
        <begin position="1"/>
        <end position="27"/>
    </location>
</feature>
<sequence length="124" mass="13640">MNRYTFLSTTFVLAIAVYSLNIPPLSTKKLVVDLIVKNGVIFTGNSSLHLADSMAIQNDRILRIGNYSSLQDLVGIGTKEVNVEAKVVVPEFIDSHVHFISGGFGYYIKYPRSSTARVCREGNG</sequence>
<protein>
    <recommendedName>
        <fullName evidence="4">Amidohydrolase 3 domain-containing protein</fullName>
    </recommendedName>
</protein>
<gene>
    <name evidence="2" type="ORF">DCAF_LOCUS13307</name>
</gene>
<dbReference type="Gene3D" id="2.30.40.10">
    <property type="entry name" value="Urease, subunit C, domain 1"/>
    <property type="match status" value="1"/>
</dbReference>
<dbReference type="PANTHER" id="PTHR22642">
    <property type="entry name" value="IMIDAZOLONEPROPIONASE"/>
    <property type="match status" value="1"/>
</dbReference>
<organism evidence="2 3">
    <name type="scientific">Dovyalis caffra</name>
    <dbReference type="NCBI Taxonomy" id="77055"/>
    <lineage>
        <taxon>Eukaryota</taxon>
        <taxon>Viridiplantae</taxon>
        <taxon>Streptophyta</taxon>
        <taxon>Embryophyta</taxon>
        <taxon>Tracheophyta</taxon>
        <taxon>Spermatophyta</taxon>
        <taxon>Magnoliopsida</taxon>
        <taxon>eudicotyledons</taxon>
        <taxon>Gunneridae</taxon>
        <taxon>Pentapetalae</taxon>
        <taxon>rosids</taxon>
        <taxon>fabids</taxon>
        <taxon>Malpighiales</taxon>
        <taxon>Salicaceae</taxon>
        <taxon>Flacourtieae</taxon>
        <taxon>Dovyalis</taxon>
    </lineage>
</organism>
<accession>A0AAV1RS50</accession>
<dbReference type="Proteomes" id="UP001314170">
    <property type="component" value="Unassembled WGS sequence"/>
</dbReference>
<evidence type="ECO:0000313" key="3">
    <source>
        <dbReference type="Proteomes" id="UP001314170"/>
    </source>
</evidence>
<keyword evidence="3" id="KW-1185">Reference proteome</keyword>
<dbReference type="GO" id="GO:0016810">
    <property type="term" value="F:hydrolase activity, acting on carbon-nitrogen (but not peptide) bonds"/>
    <property type="evidence" value="ECO:0007669"/>
    <property type="project" value="InterPro"/>
</dbReference>
<comment type="caution">
    <text evidence="2">The sequence shown here is derived from an EMBL/GenBank/DDBJ whole genome shotgun (WGS) entry which is preliminary data.</text>
</comment>
<dbReference type="PANTHER" id="PTHR22642:SF2">
    <property type="entry name" value="PROTEIN LONG AFTER FAR-RED 3"/>
    <property type="match status" value="1"/>
</dbReference>
<feature type="chain" id="PRO_5043920415" description="Amidohydrolase 3 domain-containing protein" evidence="1">
    <location>
        <begin position="28"/>
        <end position="124"/>
    </location>
</feature>
<dbReference type="AlphaFoldDB" id="A0AAV1RS50"/>
<evidence type="ECO:0000256" key="1">
    <source>
        <dbReference type="SAM" id="SignalP"/>
    </source>
</evidence>
<name>A0AAV1RS50_9ROSI</name>
<evidence type="ECO:0000313" key="2">
    <source>
        <dbReference type="EMBL" id="CAK7338263.1"/>
    </source>
</evidence>
<dbReference type="InterPro" id="IPR011059">
    <property type="entry name" value="Metal-dep_hydrolase_composite"/>
</dbReference>
<evidence type="ECO:0008006" key="4">
    <source>
        <dbReference type="Google" id="ProtNLM"/>
    </source>
</evidence>
<reference evidence="2 3" key="1">
    <citation type="submission" date="2024-01" db="EMBL/GenBank/DDBJ databases">
        <authorList>
            <person name="Waweru B."/>
        </authorList>
    </citation>
    <scope>NUCLEOTIDE SEQUENCE [LARGE SCALE GENOMIC DNA]</scope>
</reference>
<dbReference type="SUPFAM" id="SSF51338">
    <property type="entry name" value="Composite domain of metallo-dependent hydrolases"/>
    <property type="match status" value="1"/>
</dbReference>
<proteinExistence type="predicted"/>